<dbReference type="EMBL" id="VOIH02000001">
    <property type="protein sequence ID" value="KAF3458028.1"/>
    <property type="molecule type" value="Genomic_DNA"/>
</dbReference>
<gene>
    <name evidence="2" type="ORF">FNV43_RR02692</name>
</gene>
<name>A0A8K0HTB7_9ROSA</name>
<protein>
    <submittedName>
        <fullName evidence="2">Uncharacterized protein</fullName>
    </submittedName>
</protein>
<dbReference type="Proteomes" id="UP000796880">
    <property type="component" value="Unassembled WGS sequence"/>
</dbReference>
<comment type="caution">
    <text evidence="2">The sequence shown here is derived from an EMBL/GenBank/DDBJ whole genome shotgun (WGS) entry which is preliminary data.</text>
</comment>
<evidence type="ECO:0000256" key="1">
    <source>
        <dbReference type="SAM" id="Coils"/>
    </source>
</evidence>
<accession>A0A8K0HTB7</accession>
<evidence type="ECO:0000313" key="3">
    <source>
        <dbReference type="Proteomes" id="UP000796880"/>
    </source>
</evidence>
<organism evidence="2 3">
    <name type="scientific">Rhamnella rubrinervis</name>
    <dbReference type="NCBI Taxonomy" id="2594499"/>
    <lineage>
        <taxon>Eukaryota</taxon>
        <taxon>Viridiplantae</taxon>
        <taxon>Streptophyta</taxon>
        <taxon>Embryophyta</taxon>
        <taxon>Tracheophyta</taxon>
        <taxon>Spermatophyta</taxon>
        <taxon>Magnoliopsida</taxon>
        <taxon>eudicotyledons</taxon>
        <taxon>Gunneridae</taxon>
        <taxon>Pentapetalae</taxon>
        <taxon>rosids</taxon>
        <taxon>fabids</taxon>
        <taxon>Rosales</taxon>
        <taxon>Rhamnaceae</taxon>
        <taxon>rhamnoid group</taxon>
        <taxon>Rhamneae</taxon>
        <taxon>Rhamnella</taxon>
    </lineage>
</organism>
<feature type="coiled-coil region" evidence="1">
    <location>
        <begin position="64"/>
        <end position="119"/>
    </location>
</feature>
<reference evidence="2" key="1">
    <citation type="submission" date="2020-03" db="EMBL/GenBank/DDBJ databases">
        <title>A high-quality chromosome-level genome assembly of a woody plant with both climbing and erect habits, Rhamnella rubrinervis.</title>
        <authorList>
            <person name="Lu Z."/>
            <person name="Yang Y."/>
            <person name="Zhu X."/>
            <person name="Sun Y."/>
        </authorList>
    </citation>
    <scope>NUCLEOTIDE SEQUENCE</scope>
    <source>
        <strain evidence="2">BYM</strain>
        <tissue evidence="2">Leaf</tissue>
    </source>
</reference>
<evidence type="ECO:0000313" key="2">
    <source>
        <dbReference type="EMBL" id="KAF3458028.1"/>
    </source>
</evidence>
<dbReference type="AlphaFoldDB" id="A0A8K0HTB7"/>
<keyword evidence="3" id="KW-1185">Reference proteome</keyword>
<sequence length="152" mass="17754">MTVEALRWRIQESFEFNDDVITMSALDVQMRRSFRTWRKWKKMKVLPSNSAAFRCIGVIPKPNKLQATQEVAVLRKELEEYKRREKGNNATHVESLKKNEQLEGRLAKMEKKVKILLELHERQFDSFDRIVNDLEAGNDTENGDDSNQGCAI</sequence>
<keyword evidence="1" id="KW-0175">Coiled coil</keyword>
<proteinExistence type="predicted"/>